<keyword evidence="4" id="KW-1003">Cell membrane</keyword>
<keyword evidence="10" id="KW-1185">Reference proteome</keyword>
<dbReference type="CDD" id="cd06550">
    <property type="entry name" value="TM_ABC_iron-siderophores_like"/>
    <property type="match status" value="1"/>
</dbReference>
<dbReference type="FunFam" id="1.10.3470.10:FF:000001">
    <property type="entry name" value="Vitamin B12 ABC transporter permease BtuC"/>
    <property type="match status" value="1"/>
</dbReference>
<reference evidence="9 10" key="1">
    <citation type="submission" date="2019-08" db="EMBL/GenBank/DDBJ databases">
        <title>In-depth cultivation of the pig gut microbiome towards novel bacterial diversity and tailored functional studies.</title>
        <authorList>
            <person name="Wylensek D."/>
            <person name="Hitch T.C.A."/>
            <person name="Clavel T."/>
        </authorList>
    </citation>
    <scope>NUCLEOTIDE SEQUENCE [LARGE SCALE GENOMIC DNA]</scope>
    <source>
        <strain evidence="9 10">SM-530-WT-4B</strain>
    </source>
</reference>
<feature type="transmembrane region" description="Helical" evidence="8">
    <location>
        <begin position="299"/>
        <end position="317"/>
    </location>
</feature>
<evidence type="ECO:0000256" key="3">
    <source>
        <dbReference type="ARBA" id="ARBA00022448"/>
    </source>
</evidence>
<organism evidence="9 10">
    <name type="scientific">Pyramidobacter porci</name>
    <dbReference type="NCBI Taxonomy" id="2605789"/>
    <lineage>
        <taxon>Bacteria</taxon>
        <taxon>Thermotogati</taxon>
        <taxon>Synergistota</taxon>
        <taxon>Synergistia</taxon>
        <taxon>Synergistales</taxon>
        <taxon>Dethiosulfovibrionaceae</taxon>
        <taxon>Pyramidobacter</taxon>
    </lineage>
</organism>
<keyword evidence="5 8" id="KW-0812">Transmembrane</keyword>
<comment type="subcellular location">
    <subcellularLocation>
        <location evidence="1">Cell membrane</location>
        <topology evidence="1">Multi-pass membrane protein</topology>
    </subcellularLocation>
</comment>
<dbReference type="RefSeq" id="WP_154529512.1">
    <property type="nucleotide sequence ID" value="NZ_VUNH01000012.1"/>
</dbReference>
<comment type="caution">
    <text evidence="9">The sequence shown here is derived from an EMBL/GenBank/DDBJ whole genome shotgun (WGS) entry which is preliminary data.</text>
</comment>
<feature type="transmembrane region" description="Helical" evidence="8">
    <location>
        <begin position="137"/>
        <end position="157"/>
    </location>
</feature>
<sequence length="351" mass="37519">MRFSSIRQRTGLLALILCILLFVSITMGVSIGSVSIPFGRVWGIILHQLFPDWQTFARDWPKNEVGIVWQLRLPRVLLGSLVGAGLVMAGATIQSLVRNSLADPYLLGISSGACAGAVLAILFAGKLLGAAFSGMPTVSLLAFLGALLAFALVFLIASRGSGLTPMRMVLSGLAVSYIFMAMTNFLVYLNQRSGAETAMFWMLGGLGGARWDRLPIPFAVTSLCLVVLMLQSRSLNALLLGDESAAALGVDVQKFRRFLFVVTSVLTGVLVAVSGSIGFVGLVVPHIMRMTVGADHRRVLPLGALLGAVFLIWADVFSRTVMAPRELPLGIVTGFIGAPFFIWLLSRGGHK</sequence>
<dbReference type="SUPFAM" id="SSF81345">
    <property type="entry name" value="ABC transporter involved in vitamin B12 uptake, BtuC"/>
    <property type="match status" value="1"/>
</dbReference>
<dbReference type="Gene3D" id="1.10.3470.10">
    <property type="entry name" value="ABC transporter involved in vitamin B12 uptake, BtuC"/>
    <property type="match status" value="1"/>
</dbReference>
<feature type="transmembrane region" description="Helical" evidence="8">
    <location>
        <begin position="169"/>
        <end position="191"/>
    </location>
</feature>
<feature type="transmembrane region" description="Helical" evidence="8">
    <location>
        <begin position="105"/>
        <end position="125"/>
    </location>
</feature>
<feature type="transmembrane region" description="Helical" evidence="8">
    <location>
        <begin position="329"/>
        <end position="346"/>
    </location>
</feature>
<dbReference type="AlphaFoldDB" id="A0A6L5YDU2"/>
<evidence type="ECO:0000256" key="8">
    <source>
        <dbReference type="SAM" id="Phobius"/>
    </source>
</evidence>
<gene>
    <name evidence="9" type="ORF">FYJ74_10370</name>
</gene>
<keyword evidence="7 8" id="KW-0472">Membrane</keyword>
<evidence type="ECO:0000256" key="6">
    <source>
        <dbReference type="ARBA" id="ARBA00022989"/>
    </source>
</evidence>
<dbReference type="PANTHER" id="PTHR30472:SF67">
    <property type="entry name" value="PERMEASE OF ABC TRANSPORTER-RELATED"/>
    <property type="match status" value="1"/>
</dbReference>
<dbReference type="InterPro" id="IPR037294">
    <property type="entry name" value="ABC_BtuC-like"/>
</dbReference>
<comment type="similarity">
    <text evidence="2">Belongs to the binding-protein-dependent transport system permease family. FecCD subfamily.</text>
</comment>
<dbReference type="GO" id="GO:0033214">
    <property type="term" value="P:siderophore-iron import into cell"/>
    <property type="evidence" value="ECO:0007669"/>
    <property type="project" value="TreeGrafter"/>
</dbReference>
<evidence type="ECO:0000256" key="2">
    <source>
        <dbReference type="ARBA" id="ARBA00007935"/>
    </source>
</evidence>
<evidence type="ECO:0000256" key="5">
    <source>
        <dbReference type="ARBA" id="ARBA00022692"/>
    </source>
</evidence>
<evidence type="ECO:0000313" key="9">
    <source>
        <dbReference type="EMBL" id="MST56431.1"/>
    </source>
</evidence>
<dbReference type="EMBL" id="VUNH01000012">
    <property type="protein sequence ID" value="MST56431.1"/>
    <property type="molecule type" value="Genomic_DNA"/>
</dbReference>
<dbReference type="GO" id="GO:0022857">
    <property type="term" value="F:transmembrane transporter activity"/>
    <property type="evidence" value="ECO:0007669"/>
    <property type="project" value="InterPro"/>
</dbReference>
<dbReference type="GO" id="GO:0005886">
    <property type="term" value="C:plasma membrane"/>
    <property type="evidence" value="ECO:0007669"/>
    <property type="project" value="UniProtKB-SubCell"/>
</dbReference>
<evidence type="ECO:0000313" key="10">
    <source>
        <dbReference type="Proteomes" id="UP000473699"/>
    </source>
</evidence>
<evidence type="ECO:0000256" key="4">
    <source>
        <dbReference type="ARBA" id="ARBA00022475"/>
    </source>
</evidence>
<proteinExistence type="inferred from homology"/>
<name>A0A6L5YDU2_9BACT</name>
<dbReference type="InterPro" id="IPR000522">
    <property type="entry name" value="ABC_transptr_permease_BtuC"/>
</dbReference>
<dbReference type="Proteomes" id="UP000473699">
    <property type="component" value="Unassembled WGS sequence"/>
</dbReference>
<feature type="transmembrane region" description="Helical" evidence="8">
    <location>
        <begin position="258"/>
        <end position="287"/>
    </location>
</feature>
<protein>
    <submittedName>
        <fullName evidence="9">Iron ABC transporter permease</fullName>
    </submittedName>
</protein>
<dbReference type="PANTHER" id="PTHR30472">
    <property type="entry name" value="FERRIC ENTEROBACTIN TRANSPORT SYSTEM PERMEASE PROTEIN"/>
    <property type="match status" value="1"/>
</dbReference>
<evidence type="ECO:0000256" key="1">
    <source>
        <dbReference type="ARBA" id="ARBA00004651"/>
    </source>
</evidence>
<dbReference type="Pfam" id="PF01032">
    <property type="entry name" value="FecCD"/>
    <property type="match status" value="1"/>
</dbReference>
<feature type="transmembrane region" description="Helical" evidence="8">
    <location>
        <begin position="76"/>
        <end position="93"/>
    </location>
</feature>
<evidence type="ECO:0000256" key="7">
    <source>
        <dbReference type="ARBA" id="ARBA00023136"/>
    </source>
</evidence>
<keyword evidence="3" id="KW-0813">Transport</keyword>
<accession>A0A6L5YDU2</accession>
<keyword evidence="6 8" id="KW-1133">Transmembrane helix</keyword>